<feature type="transmembrane region" description="Helical" evidence="2">
    <location>
        <begin position="60"/>
        <end position="81"/>
    </location>
</feature>
<gene>
    <name evidence="4" type="ORF">DN069_14280</name>
</gene>
<name>A0A2X0IIY1_9ACTN</name>
<keyword evidence="2" id="KW-0472">Membrane</keyword>
<reference evidence="4 5" key="1">
    <citation type="submission" date="2018-06" db="EMBL/GenBank/DDBJ databases">
        <title>Streptacidiphilus pinicola sp. nov., isolated from pine grove soil.</title>
        <authorList>
            <person name="Roh S.G."/>
            <person name="Park S."/>
            <person name="Kim M.-K."/>
            <person name="Yun B.-R."/>
            <person name="Park J."/>
            <person name="Kim M.J."/>
            <person name="Kim Y.S."/>
            <person name="Kim S.B."/>
        </authorList>
    </citation>
    <scope>NUCLEOTIDE SEQUENCE [LARGE SCALE GENOMIC DNA]</scope>
    <source>
        <strain evidence="4 5">MMS16-CNU450</strain>
    </source>
</reference>
<keyword evidence="2" id="KW-1133">Transmembrane helix</keyword>
<proteinExistence type="predicted"/>
<organism evidence="4 5">
    <name type="scientific">Streptacidiphilus pinicola</name>
    <dbReference type="NCBI Taxonomy" id="2219663"/>
    <lineage>
        <taxon>Bacteria</taxon>
        <taxon>Bacillati</taxon>
        <taxon>Actinomycetota</taxon>
        <taxon>Actinomycetes</taxon>
        <taxon>Kitasatosporales</taxon>
        <taxon>Streptomycetaceae</taxon>
        <taxon>Streptacidiphilus</taxon>
    </lineage>
</organism>
<dbReference type="RefSeq" id="WP_111501343.1">
    <property type="nucleotide sequence ID" value="NZ_QKYN01000054.1"/>
</dbReference>
<sequence>MTGSADRFGPGGEASGPDDPGAGADPLARLARGSAPPLPIPEGAFAEVRRRAARRRRRRAVLGATACVGVAAVGIYAAGVFSPRGPGEVVTPPASSVRSLSTPSALPSTTASPTPSATASPAPSQPTDSPSASLGGSAVPTPSAGPGTPAPGGGPSGTGGTPLCTAAQLSPRLDPGNAGAGQIYTYVVVTNHSSTACHVAGFPGLSMLDSSGRQIGIPATYTHLPYTQVVLAPGASASDTVHTVNRQTNDPTECLPTSTSLRIYPPGSRASLVFPGQITDCLNTFEVTPFGPGTTGNPAN</sequence>
<dbReference type="AlphaFoldDB" id="A0A2X0IIY1"/>
<evidence type="ECO:0000313" key="4">
    <source>
        <dbReference type="EMBL" id="RAG84982.1"/>
    </source>
</evidence>
<feature type="region of interest" description="Disordered" evidence="1">
    <location>
        <begin position="1"/>
        <end position="44"/>
    </location>
</feature>
<keyword evidence="2" id="KW-0812">Transmembrane</keyword>
<feature type="compositionally biased region" description="Gly residues" evidence="1">
    <location>
        <begin position="150"/>
        <end position="160"/>
    </location>
</feature>
<evidence type="ECO:0000256" key="1">
    <source>
        <dbReference type="SAM" id="MobiDB-lite"/>
    </source>
</evidence>
<dbReference type="EMBL" id="QKYN01000054">
    <property type="protein sequence ID" value="RAG84982.1"/>
    <property type="molecule type" value="Genomic_DNA"/>
</dbReference>
<dbReference type="Proteomes" id="UP000248889">
    <property type="component" value="Unassembled WGS sequence"/>
</dbReference>
<accession>A0A2X0IIY1</accession>
<keyword evidence="5" id="KW-1185">Reference proteome</keyword>
<dbReference type="Pfam" id="PF14016">
    <property type="entry name" value="DUF4232"/>
    <property type="match status" value="1"/>
</dbReference>
<dbReference type="OrthoDB" id="3400969at2"/>
<evidence type="ECO:0000313" key="5">
    <source>
        <dbReference type="Proteomes" id="UP000248889"/>
    </source>
</evidence>
<comment type="caution">
    <text evidence="4">The sequence shown here is derived from an EMBL/GenBank/DDBJ whole genome shotgun (WGS) entry which is preliminary data.</text>
</comment>
<feature type="compositionally biased region" description="Low complexity" evidence="1">
    <location>
        <begin position="99"/>
        <end position="133"/>
    </location>
</feature>
<dbReference type="InterPro" id="IPR025326">
    <property type="entry name" value="DUF4232"/>
</dbReference>
<evidence type="ECO:0000256" key="2">
    <source>
        <dbReference type="SAM" id="Phobius"/>
    </source>
</evidence>
<feature type="region of interest" description="Disordered" evidence="1">
    <location>
        <begin position="81"/>
        <end position="170"/>
    </location>
</feature>
<protein>
    <recommendedName>
        <fullName evidence="3">DUF4232 domain-containing protein</fullName>
    </recommendedName>
</protein>
<evidence type="ECO:0000259" key="3">
    <source>
        <dbReference type="Pfam" id="PF14016"/>
    </source>
</evidence>
<feature type="domain" description="DUF4232" evidence="3">
    <location>
        <begin position="164"/>
        <end position="290"/>
    </location>
</feature>